<keyword evidence="7" id="KW-0238">DNA-binding</keyword>
<dbReference type="EMBL" id="QLZR01000002">
    <property type="protein sequence ID" value="RAZ78914.1"/>
    <property type="molecule type" value="Genomic_DNA"/>
</dbReference>
<dbReference type="Gene3D" id="1.10.10.10">
    <property type="entry name" value="Winged helix-like DNA-binding domain superfamily/Winged helix DNA-binding domain"/>
    <property type="match status" value="1"/>
</dbReference>
<dbReference type="FunFam" id="1.10.10.10:FF:000189">
    <property type="entry name" value="HTH-type transcriptional regulator MntR"/>
    <property type="match status" value="1"/>
</dbReference>
<comment type="subcellular location">
    <subcellularLocation>
        <location evidence="1">Cytoplasm</location>
    </subcellularLocation>
</comment>
<keyword evidence="8" id="KW-0010">Activator</keyword>
<evidence type="ECO:0000256" key="9">
    <source>
        <dbReference type="ARBA" id="ARBA00023163"/>
    </source>
</evidence>
<evidence type="ECO:0000256" key="11">
    <source>
        <dbReference type="ARBA" id="ARBA00032593"/>
    </source>
</evidence>
<dbReference type="InterPro" id="IPR022689">
    <property type="entry name" value="Iron_dep_repressor"/>
</dbReference>
<dbReference type="Pfam" id="PF01325">
    <property type="entry name" value="Fe_dep_repress"/>
    <property type="match status" value="1"/>
</dbReference>
<dbReference type="Proteomes" id="UP000251002">
    <property type="component" value="Unassembled WGS sequence"/>
</dbReference>
<evidence type="ECO:0000256" key="2">
    <source>
        <dbReference type="ARBA" id="ARBA00007871"/>
    </source>
</evidence>
<dbReference type="InterPro" id="IPR036421">
    <property type="entry name" value="Fe_dep_repressor_sf"/>
</dbReference>
<comment type="caution">
    <text evidence="13">The sequence shown here is derived from an EMBL/GenBank/DDBJ whole genome shotgun (WGS) entry which is preliminary data.</text>
</comment>
<dbReference type="InterPro" id="IPR001367">
    <property type="entry name" value="Fe_dep_repressor"/>
</dbReference>
<evidence type="ECO:0000256" key="7">
    <source>
        <dbReference type="ARBA" id="ARBA00023125"/>
    </source>
</evidence>
<dbReference type="Pfam" id="PF02742">
    <property type="entry name" value="Fe_dep_repr_C"/>
    <property type="match status" value="1"/>
</dbReference>
<dbReference type="SUPFAM" id="SSF46785">
    <property type="entry name" value="Winged helix' DNA-binding domain"/>
    <property type="match status" value="1"/>
</dbReference>
<dbReference type="PANTHER" id="PTHR33238:SF11">
    <property type="entry name" value="TRANSCRIPTIONAL REGULATOR MNTR"/>
    <property type="match status" value="1"/>
</dbReference>
<organism evidence="13 14">
    <name type="scientific">Planococcus halotolerans</name>
    <dbReference type="NCBI Taxonomy" id="2233542"/>
    <lineage>
        <taxon>Bacteria</taxon>
        <taxon>Bacillati</taxon>
        <taxon>Bacillota</taxon>
        <taxon>Bacilli</taxon>
        <taxon>Bacillales</taxon>
        <taxon>Caryophanaceae</taxon>
        <taxon>Planococcus</taxon>
    </lineage>
</organism>
<proteinExistence type="inferred from homology"/>
<dbReference type="GO" id="GO:0003677">
    <property type="term" value="F:DNA binding"/>
    <property type="evidence" value="ECO:0007669"/>
    <property type="project" value="UniProtKB-KW"/>
</dbReference>
<protein>
    <recommendedName>
        <fullName evidence="11">Manganese transport regulator</fullName>
    </recommendedName>
</protein>
<dbReference type="NCBIfam" id="NF003025">
    <property type="entry name" value="PRK03902.1"/>
    <property type="match status" value="1"/>
</dbReference>
<keyword evidence="9" id="KW-0804">Transcription</keyword>
<evidence type="ECO:0000256" key="3">
    <source>
        <dbReference type="ARBA" id="ARBA00011738"/>
    </source>
</evidence>
<evidence type="ECO:0000313" key="13">
    <source>
        <dbReference type="EMBL" id="RAZ78914.1"/>
    </source>
</evidence>
<dbReference type="RefSeq" id="WP_112222359.1">
    <property type="nucleotide sequence ID" value="NZ_CP047673.1"/>
</dbReference>
<dbReference type="SUPFAM" id="SSF47979">
    <property type="entry name" value="Iron-dependent repressor protein, dimerization domain"/>
    <property type="match status" value="1"/>
</dbReference>
<evidence type="ECO:0000256" key="10">
    <source>
        <dbReference type="ARBA" id="ARBA00023211"/>
    </source>
</evidence>
<dbReference type="Gene3D" id="1.10.60.10">
    <property type="entry name" value="Iron dependent repressor, metal binding and dimerisation domain"/>
    <property type="match status" value="1"/>
</dbReference>
<keyword evidence="4" id="KW-0963">Cytoplasm</keyword>
<dbReference type="PANTHER" id="PTHR33238">
    <property type="entry name" value="IRON (METAL) DEPENDENT REPRESSOR, DTXR FAMILY"/>
    <property type="match status" value="1"/>
</dbReference>
<dbReference type="PROSITE" id="PS50944">
    <property type="entry name" value="HTH_DTXR"/>
    <property type="match status" value="1"/>
</dbReference>
<sequence>MPTINMEDYLEKIYLLIEEKGYARATDVASSLDVLPSSVSKMMRKLDKNGLVSYERYRGFTLTTKGRSIAKDIANKHRTLEKLFHILEIPSINIYQEIEGIEHHIGKETAFCLGSLVQFLEENPNIKNSYIKYREELVR</sequence>
<dbReference type="GO" id="GO:0046983">
    <property type="term" value="F:protein dimerization activity"/>
    <property type="evidence" value="ECO:0007669"/>
    <property type="project" value="InterPro"/>
</dbReference>
<evidence type="ECO:0000256" key="5">
    <source>
        <dbReference type="ARBA" id="ARBA00022491"/>
    </source>
</evidence>
<keyword evidence="10" id="KW-0464">Manganese</keyword>
<gene>
    <name evidence="13" type="ORF">DP120_04675</name>
</gene>
<keyword evidence="5" id="KW-0678">Repressor</keyword>
<reference evidence="13 14" key="1">
    <citation type="submission" date="2018-06" db="EMBL/GenBank/DDBJ databases">
        <title>The draft genome sequences of strains SCU63 and S1.</title>
        <authorList>
            <person name="Gan L."/>
        </authorList>
    </citation>
    <scope>NUCLEOTIDE SEQUENCE [LARGE SCALE GENOMIC DNA]</scope>
    <source>
        <strain evidence="13 14">SCU63</strain>
    </source>
</reference>
<name>A0A365L0F9_9BACL</name>
<dbReference type="InterPro" id="IPR036388">
    <property type="entry name" value="WH-like_DNA-bd_sf"/>
</dbReference>
<dbReference type="AlphaFoldDB" id="A0A365L0F9"/>
<dbReference type="GO" id="GO:0005737">
    <property type="term" value="C:cytoplasm"/>
    <property type="evidence" value="ECO:0007669"/>
    <property type="project" value="UniProtKB-SubCell"/>
</dbReference>
<evidence type="ECO:0000256" key="4">
    <source>
        <dbReference type="ARBA" id="ARBA00022490"/>
    </source>
</evidence>
<dbReference type="GO" id="GO:0046914">
    <property type="term" value="F:transition metal ion binding"/>
    <property type="evidence" value="ECO:0007669"/>
    <property type="project" value="InterPro"/>
</dbReference>
<evidence type="ECO:0000313" key="14">
    <source>
        <dbReference type="Proteomes" id="UP000251002"/>
    </source>
</evidence>
<dbReference type="GO" id="GO:0003700">
    <property type="term" value="F:DNA-binding transcription factor activity"/>
    <property type="evidence" value="ECO:0007669"/>
    <property type="project" value="InterPro"/>
</dbReference>
<evidence type="ECO:0000256" key="6">
    <source>
        <dbReference type="ARBA" id="ARBA00023015"/>
    </source>
</evidence>
<keyword evidence="14" id="KW-1185">Reference proteome</keyword>
<dbReference type="InterPro" id="IPR022687">
    <property type="entry name" value="HTH_DTXR"/>
</dbReference>
<dbReference type="InterPro" id="IPR036390">
    <property type="entry name" value="WH_DNA-bd_sf"/>
</dbReference>
<evidence type="ECO:0000259" key="12">
    <source>
        <dbReference type="PROSITE" id="PS50944"/>
    </source>
</evidence>
<evidence type="ECO:0000256" key="8">
    <source>
        <dbReference type="ARBA" id="ARBA00023159"/>
    </source>
</evidence>
<evidence type="ECO:0000256" key="1">
    <source>
        <dbReference type="ARBA" id="ARBA00004496"/>
    </source>
</evidence>
<accession>A0A365L0F9</accession>
<comment type="similarity">
    <text evidence="2">Belongs to the DtxR/MntR family.</text>
</comment>
<feature type="domain" description="HTH dtxR-type" evidence="12">
    <location>
        <begin position="1"/>
        <end position="63"/>
    </location>
</feature>
<keyword evidence="6" id="KW-0805">Transcription regulation</keyword>
<dbReference type="InterPro" id="IPR050536">
    <property type="entry name" value="DtxR_MntR_Metal-Reg"/>
</dbReference>
<comment type="subunit">
    <text evidence="3">Homodimer.</text>
</comment>
<dbReference type="SMART" id="SM00529">
    <property type="entry name" value="HTH_DTXR"/>
    <property type="match status" value="1"/>
</dbReference>